<dbReference type="GO" id="GO:0043190">
    <property type="term" value="C:ATP-binding cassette (ABC) transporter complex"/>
    <property type="evidence" value="ECO:0007669"/>
    <property type="project" value="InterPro"/>
</dbReference>
<evidence type="ECO:0000313" key="9">
    <source>
        <dbReference type="Proteomes" id="UP000648239"/>
    </source>
</evidence>
<evidence type="ECO:0000256" key="5">
    <source>
        <dbReference type="ARBA" id="ARBA00023136"/>
    </source>
</evidence>
<evidence type="ECO:0000256" key="4">
    <source>
        <dbReference type="ARBA" id="ARBA00022989"/>
    </source>
</evidence>
<evidence type="ECO:0000256" key="3">
    <source>
        <dbReference type="ARBA" id="ARBA00022692"/>
    </source>
</evidence>
<gene>
    <name evidence="8" type="ORF">IFK94_07430</name>
</gene>
<evidence type="ECO:0000313" key="8">
    <source>
        <dbReference type="EMBL" id="MBD3867938.1"/>
    </source>
</evidence>
<dbReference type="PANTHER" id="PTHR30477">
    <property type="entry name" value="ABC-TRANSPORTER METAL-BINDING PROTEIN"/>
    <property type="match status" value="1"/>
</dbReference>
<accession>A0A8J6XU67</accession>
<evidence type="ECO:0000256" key="2">
    <source>
        <dbReference type="ARBA" id="ARBA00008034"/>
    </source>
</evidence>
<dbReference type="InterPro" id="IPR037294">
    <property type="entry name" value="ABC_BtuC-like"/>
</dbReference>
<name>A0A8J6XU67_9BACT</name>
<keyword evidence="6" id="KW-0813">Transport</keyword>
<feature type="transmembrane region" description="Helical" evidence="7">
    <location>
        <begin position="130"/>
        <end position="153"/>
    </location>
</feature>
<dbReference type="EMBL" id="JACXWD010000018">
    <property type="protein sequence ID" value="MBD3867938.1"/>
    <property type="molecule type" value="Genomic_DNA"/>
</dbReference>
<dbReference type="Gene3D" id="1.10.3470.10">
    <property type="entry name" value="ABC transporter involved in vitamin B12 uptake, BtuC"/>
    <property type="match status" value="1"/>
</dbReference>
<comment type="caution">
    <text evidence="8">The sequence shown here is derived from an EMBL/GenBank/DDBJ whole genome shotgun (WGS) entry which is preliminary data.</text>
</comment>
<dbReference type="GO" id="GO:0055085">
    <property type="term" value="P:transmembrane transport"/>
    <property type="evidence" value="ECO:0007669"/>
    <property type="project" value="InterPro"/>
</dbReference>
<organism evidence="8 9">
    <name type="scientific">Candidatus Polarisedimenticola svalbardensis</name>
    <dbReference type="NCBI Taxonomy" id="2886004"/>
    <lineage>
        <taxon>Bacteria</taxon>
        <taxon>Pseudomonadati</taxon>
        <taxon>Acidobacteriota</taxon>
        <taxon>Candidatus Polarisedimenticolia</taxon>
        <taxon>Candidatus Polarisedimenticolales</taxon>
        <taxon>Candidatus Polarisedimenticolaceae</taxon>
        <taxon>Candidatus Polarisedimenticola</taxon>
    </lineage>
</organism>
<evidence type="ECO:0000256" key="7">
    <source>
        <dbReference type="SAM" id="Phobius"/>
    </source>
</evidence>
<protein>
    <submittedName>
        <fullName evidence="8">Metal ABC transporter permease</fullName>
    </submittedName>
</protein>
<dbReference type="Proteomes" id="UP000648239">
    <property type="component" value="Unassembled WGS sequence"/>
</dbReference>
<comment type="subcellular location">
    <subcellularLocation>
        <location evidence="6">Cell membrane</location>
        <topology evidence="6">Multi-pass membrane protein</topology>
    </subcellularLocation>
    <subcellularLocation>
        <location evidence="1">Membrane</location>
        <topology evidence="1">Multi-pass membrane protein</topology>
    </subcellularLocation>
</comment>
<dbReference type="InterPro" id="IPR001626">
    <property type="entry name" value="ABC_TroCD"/>
</dbReference>
<feature type="transmembrane region" description="Helical" evidence="7">
    <location>
        <begin position="34"/>
        <end position="57"/>
    </location>
</feature>
<dbReference type="PANTHER" id="PTHR30477:SF19">
    <property type="entry name" value="METAL ABC TRANSPORTER PERMEASE"/>
    <property type="match status" value="1"/>
</dbReference>
<dbReference type="AlphaFoldDB" id="A0A8J6XU67"/>
<sequence>MTDMLSLMAAPFAACVVLVGIHAYLGMHVIQRKVIFVDLALAQLAALGATFGFLIGAGHQGPGAYLFSLGFALVGAAIFAMTRMRHARVPQEAIIGIVYAVALAAAILVADRAPEGAEHIKETLAGTILWVTWPTIGKTALIYAGIGVWHILFRKRFFQISFRPEEAYSEGRRVRLWDFLFYLTFAFVITSSVAIAGVLMVFSF</sequence>
<keyword evidence="4 7" id="KW-1133">Transmembrane helix</keyword>
<feature type="transmembrane region" description="Helical" evidence="7">
    <location>
        <begin position="6"/>
        <end position="27"/>
    </location>
</feature>
<reference evidence="8 9" key="1">
    <citation type="submission" date="2020-08" db="EMBL/GenBank/DDBJ databases">
        <title>Acidobacteriota in marine sediments use diverse sulfur dissimilation pathways.</title>
        <authorList>
            <person name="Wasmund K."/>
        </authorList>
    </citation>
    <scope>NUCLEOTIDE SEQUENCE [LARGE SCALE GENOMIC DNA]</scope>
    <source>
        <strain evidence="8">MAG AM4</strain>
    </source>
</reference>
<evidence type="ECO:0000256" key="6">
    <source>
        <dbReference type="RuleBase" id="RU003943"/>
    </source>
</evidence>
<comment type="similarity">
    <text evidence="2 6">Belongs to the ABC-3 integral membrane protein family.</text>
</comment>
<feature type="transmembrane region" description="Helical" evidence="7">
    <location>
        <begin position="93"/>
        <end position="110"/>
    </location>
</feature>
<feature type="transmembrane region" description="Helical" evidence="7">
    <location>
        <begin position="179"/>
        <end position="202"/>
    </location>
</feature>
<proteinExistence type="inferred from homology"/>
<dbReference type="SUPFAM" id="SSF81345">
    <property type="entry name" value="ABC transporter involved in vitamin B12 uptake, BtuC"/>
    <property type="match status" value="1"/>
</dbReference>
<keyword evidence="3 6" id="KW-0812">Transmembrane</keyword>
<keyword evidence="5 7" id="KW-0472">Membrane</keyword>
<feature type="non-terminal residue" evidence="8">
    <location>
        <position position="204"/>
    </location>
</feature>
<feature type="transmembrane region" description="Helical" evidence="7">
    <location>
        <begin position="63"/>
        <end position="81"/>
    </location>
</feature>
<evidence type="ECO:0000256" key="1">
    <source>
        <dbReference type="ARBA" id="ARBA00004141"/>
    </source>
</evidence>
<dbReference type="Pfam" id="PF00950">
    <property type="entry name" value="ABC-3"/>
    <property type="match status" value="1"/>
</dbReference>
<dbReference type="GO" id="GO:0010043">
    <property type="term" value="P:response to zinc ion"/>
    <property type="evidence" value="ECO:0007669"/>
    <property type="project" value="TreeGrafter"/>
</dbReference>